<accession>A0A4P9UPG9</accession>
<sequence length="178" mass="19728">MSDIMKLTVGERFEHNLPDEGMSVILVNGTPMLTFNFSLNKQQIDSFLNGSCSFGLFTENDALFFLFKIDNFLEWSDLAFTIHLAGDETVATGPGYLPFNLVLVDSATSIVKGLRVVTTTPEFGAILADITKRQAKQPFDTIAYYKTIGDIYEKYPSASDMLKKALIVEEGGITLPKH</sequence>
<evidence type="ECO:0000313" key="1">
    <source>
        <dbReference type="EMBL" id="QCW83284.1"/>
    </source>
</evidence>
<name>A0A4P9UPG9_METBY</name>
<proteinExistence type="predicted"/>
<organism evidence="1 2">
    <name type="scientific">Methylotuvimicrobium buryatense</name>
    <name type="common">Methylomicrobium buryatense</name>
    <dbReference type="NCBI Taxonomy" id="95641"/>
    <lineage>
        <taxon>Bacteria</taxon>
        <taxon>Pseudomonadati</taxon>
        <taxon>Pseudomonadota</taxon>
        <taxon>Gammaproteobacteria</taxon>
        <taxon>Methylococcales</taxon>
        <taxon>Methylococcaceae</taxon>
        <taxon>Methylotuvimicrobium</taxon>
    </lineage>
</organism>
<gene>
    <name evidence="1" type="ORF">EQU24_14315</name>
</gene>
<dbReference type="KEGG" id="mbur:EQU24_14315"/>
<evidence type="ECO:0000313" key="2">
    <source>
        <dbReference type="Proteomes" id="UP000305881"/>
    </source>
</evidence>
<protein>
    <submittedName>
        <fullName evidence="1">Uncharacterized protein</fullName>
    </submittedName>
</protein>
<reference evidence="2" key="1">
    <citation type="journal article" date="2019" name="J. Bacteriol.">
        <title>A Mutagenic Screen Identifies a TonB-Dependent Receptor Required for the Lanthanide Metal Switch in the Type I Methanotroph 'Methylotuvimicrobium buryatense' 5GB1C.</title>
        <authorList>
            <person name="Groom J.D."/>
            <person name="Ford S.M."/>
            <person name="Pesesky M.W."/>
            <person name="Lidstrom M.E."/>
        </authorList>
    </citation>
    <scope>NUCLEOTIDE SEQUENCE [LARGE SCALE GENOMIC DNA]</scope>
    <source>
        <strain evidence="2">5GB1C</strain>
    </source>
</reference>
<keyword evidence="2" id="KW-1185">Reference proteome</keyword>
<dbReference type="OrthoDB" id="5564758at2"/>
<dbReference type="AlphaFoldDB" id="A0A4P9UPG9"/>
<dbReference type="RefSeq" id="WP_017838842.1">
    <property type="nucleotide sequence ID" value="NZ_CP035467.1"/>
</dbReference>
<dbReference type="EMBL" id="CP035467">
    <property type="protein sequence ID" value="QCW83284.1"/>
    <property type="molecule type" value="Genomic_DNA"/>
</dbReference>
<dbReference type="Proteomes" id="UP000305881">
    <property type="component" value="Chromosome"/>
</dbReference>